<dbReference type="Proteomes" id="UP001055172">
    <property type="component" value="Unassembled WGS sequence"/>
</dbReference>
<sequence>MASLERRRQIRFRLCTECQSTSYCSVEYEQTDWRPHRLLRGRPTNPYTLHVYFLDDLGIRNLITNKAIHGTVPPLVGDTSGPGLDPPGLRDVDLTVYRDAIDFLGHYLEGQGSMIDGVGSRTHLAQRVMEERSGKVVGVRVNCVGDRLACREATFVPVAVPRMHPLFNLEGDDLLDTADVLGRDWVAGAYRREGASTAAGLADDRSNPEARNLLLRLGVEEGKWAGLRSSWNDPAIGSVLVVNRRVADVGVDAVKGLSRLVQEVALPLMTEDLALRLGAEGDVAEAILQGIQTGWE</sequence>
<dbReference type="EMBL" id="BPPX01000058">
    <property type="protein sequence ID" value="GJC90718.1"/>
    <property type="molecule type" value="Genomic_DNA"/>
</dbReference>
<evidence type="ECO:0000313" key="2">
    <source>
        <dbReference type="Proteomes" id="UP001055172"/>
    </source>
</evidence>
<keyword evidence="2" id="KW-1185">Reference proteome</keyword>
<comment type="caution">
    <text evidence="1">The sequence shown here is derived from an EMBL/GenBank/DDBJ whole genome shotgun (WGS) entry which is preliminary data.</text>
</comment>
<organism evidence="1 2">
    <name type="scientific">Colletotrichum liriopes</name>
    <dbReference type="NCBI Taxonomy" id="708192"/>
    <lineage>
        <taxon>Eukaryota</taxon>
        <taxon>Fungi</taxon>
        <taxon>Dikarya</taxon>
        <taxon>Ascomycota</taxon>
        <taxon>Pezizomycotina</taxon>
        <taxon>Sordariomycetes</taxon>
        <taxon>Hypocreomycetidae</taxon>
        <taxon>Glomerellales</taxon>
        <taxon>Glomerellaceae</taxon>
        <taxon>Colletotrichum</taxon>
        <taxon>Colletotrichum spaethianum species complex</taxon>
    </lineage>
</organism>
<protein>
    <recommendedName>
        <fullName evidence="3">MYND-type zinc finger protein samB</fullName>
    </recommendedName>
</protein>
<proteinExistence type="predicted"/>
<dbReference type="SUPFAM" id="SSF144232">
    <property type="entry name" value="HIT/MYND zinc finger-like"/>
    <property type="match status" value="1"/>
</dbReference>
<name>A0AA37M0S9_9PEZI</name>
<gene>
    <name evidence="1" type="ORF">ColLi_13556</name>
</gene>
<accession>A0AA37M0S9</accession>
<evidence type="ECO:0008006" key="3">
    <source>
        <dbReference type="Google" id="ProtNLM"/>
    </source>
</evidence>
<evidence type="ECO:0000313" key="1">
    <source>
        <dbReference type="EMBL" id="GJC90718.1"/>
    </source>
</evidence>
<dbReference type="AlphaFoldDB" id="A0AA37M0S9"/>
<reference evidence="1 2" key="1">
    <citation type="submission" date="2021-07" db="EMBL/GenBank/DDBJ databases">
        <title>Genome data of Colletotrichum spaethianum.</title>
        <authorList>
            <person name="Utami Y.D."/>
            <person name="Hiruma K."/>
        </authorList>
    </citation>
    <scope>NUCLEOTIDE SEQUENCE [LARGE SCALE GENOMIC DNA]</scope>
    <source>
        <strain evidence="1 2">MAFF 242679</strain>
    </source>
</reference>